<evidence type="ECO:0000313" key="2">
    <source>
        <dbReference type="Proteomes" id="UP000823749"/>
    </source>
</evidence>
<gene>
    <name evidence="1" type="ORF">RHGRI_017531</name>
</gene>
<proteinExistence type="predicted"/>
<sequence>MNDAKFSPLTFHAEGMIYVLSVGPAFYANFEDDTLFFDVSDPNGDDSEVKGKPGRGKWSFLAPSSILSPQSWRWGLWSARTFVGSKIFFFPFCTTKMGGASPTYAPAFRVDNRDWEGFDLKPKCWKTFSLVKIIAFVVRFTAS</sequence>
<dbReference type="EMBL" id="JACTNZ010000006">
    <property type="protein sequence ID" value="KAG5545095.1"/>
    <property type="molecule type" value="Genomic_DNA"/>
</dbReference>
<accession>A0AAV6JY68</accession>
<comment type="caution">
    <text evidence="1">The sequence shown here is derived from an EMBL/GenBank/DDBJ whole genome shotgun (WGS) entry which is preliminary data.</text>
</comment>
<dbReference type="Proteomes" id="UP000823749">
    <property type="component" value="Chromosome 6"/>
</dbReference>
<name>A0AAV6JY68_9ERIC</name>
<keyword evidence="2" id="KW-1185">Reference proteome</keyword>
<reference evidence="1 2" key="1">
    <citation type="submission" date="2020-08" db="EMBL/GenBank/DDBJ databases">
        <title>Plant Genome Project.</title>
        <authorList>
            <person name="Zhang R.-G."/>
        </authorList>
    </citation>
    <scope>NUCLEOTIDE SEQUENCE [LARGE SCALE GENOMIC DNA]</scope>
    <source>
        <strain evidence="1">WSP0</strain>
        <tissue evidence="1">Leaf</tissue>
    </source>
</reference>
<evidence type="ECO:0000313" key="1">
    <source>
        <dbReference type="EMBL" id="KAG5545095.1"/>
    </source>
</evidence>
<protein>
    <submittedName>
        <fullName evidence="1">Uncharacterized protein</fullName>
    </submittedName>
</protein>
<organism evidence="1 2">
    <name type="scientific">Rhododendron griersonianum</name>
    <dbReference type="NCBI Taxonomy" id="479676"/>
    <lineage>
        <taxon>Eukaryota</taxon>
        <taxon>Viridiplantae</taxon>
        <taxon>Streptophyta</taxon>
        <taxon>Embryophyta</taxon>
        <taxon>Tracheophyta</taxon>
        <taxon>Spermatophyta</taxon>
        <taxon>Magnoliopsida</taxon>
        <taxon>eudicotyledons</taxon>
        <taxon>Gunneridae</taxon>
        <taxon>Pentapetalae</taxon>
        <taxon>asterids</taxon>
        <taxon>Ericales</taxon>
        <taxon>Ericaceae</taxon>
        <taxon>Ericoideae</taxon>
        <taxon>Rhodoreae</taxon>
        <taxon>Rhododendron</taxon>
    </lineage>
</organism>
<dbReference type="AlphaFoldDB" id="A0AAV6JY68"/>